<feature type="compositionally biased region" description="Polar residues" evidence="1">
    <location>
        <begin position="7"/>
        <end position="26"/>
    </location>
</feature>
<sequence>MKIKRNCYSSDTKQQNGMIASPLENTGHSRVKSYPVYGYSDIDSSSVD</sequence>
<protein>
    <submittedName>
        <fullName evidence="2">Uncharacterized protein</fullName>
    </submittedName>
</protein>
<dbReference type="KEGG" id="ecc:c0810"/>
<feature type="region of interest" description="Disordered" evidence="1">
    <location>
        <begin position="1"/>
        <end position="26"/>
    </location>
</feature>
<proteinExistence type="predicted"/>
<name>A0A0H2V5A6_ECOL6</name>
<dbReference type="Proteomes" id="UP000001410">
    <property type="component" value="Chromosome"/>
</dbReference>
<gene>
    <name evidence="2" type="ordered locus">c0810</name>
</gene>
<reference evidence="2 3" key="1">
    <citation type="journal article" date="2002" name="Proc. Natl. Acad. Sci. U.S.A.">
        <title>Extensive mosaic structure revealed by the complete genome sequence of uropathogenic Escherichia coli.</title>
        <authorList>
            <person name="Welch R.A."/>
            <person name="Burland V."/>
            <person name="Plunkett G.III."/>
            <person name="Redford P."/>
            <person name="Roesch P."/>
            <person name="Rasko D."/>
            <person name="Buckles E.L."/>
            <person name="Liou S.R."/>
            <person name="Boutin A."/>
            <person name="Hackett J."/>
            <person name="Stroud D."/>
            <person name="Mayhew G.F."/>
            <person name="Rose D.J."/>
            <person name="Zhou S."/>
            <person name="Schwartz D.C."/>
            <person name="Perna N.T."/>
            <person name="Mobley H.L."/>
            <person name="Donnenberg M.S."/>
            <person name="Blattner F.R."/>
        </authorList>
    </citation>
    <scope>NUCLEOTIDE SEQUENCE [LARGE SCALE GENOMIC DNA]</scope>
    <source>
        <strain evidence="3">CFT073 / ATCC 700928 / UPEC</strain>
    </source>
</reference>
<evidence type="ECO:0000313" key="2">
    <source>
        <dbReference type="EMBL" id="AAN79283.1"/>
    </source>
</evidence>
<dbReference type="EMBL" id="AE014075">
    <property type="protein sequence ID" value="AAN79283.1"/>
    <property type="molecule type" value="Genomic_DNA"/>
</dbReference>
<dbReference type="HOGENOM" id="CLU_3152210_0_0_6"/>
<evidence type="ECO:0000256" key="1">
    <source>
        <dbReference type="SAM" id="MobiDB-lite"/>
    </source>
</evidence>
<keyword evidence="3" id="KW-1185">Reference proteome</keyword>
<organism evidence="2 3">
    <name type="scientific">Escherichia coli O6:H1 (strain CFT073 / ATCC 700928 / UPEC)</name>
    <dbReference type="NCBI Taxonomy" id="199310"/>
    <lineage>
        <taxon>Bacteria</taxon>
        <taxon>Pseudomonadati</taxon>
        <taxon>Pseudomonadota</taxon>
        <taxon>Gammaproteobacteria</taxon>
        <taxon>Enterobacterales</taxon>
        <taxon>Enterobacteriaceae</taxon>
        <taxon>Escherichia</taxon>
    </lineage>
</organism>
<dbReference type="AlphaFoldDB" id="A0A0H2V5A6"/>
<evidence type="ECO:0000313" key="3">
    <source>
        <dbReference type="Proteomes" id="UP000001410"/>
    </source>
</evidence>
<accession>A0A0H2V5A6</accession>